<organism evidence="1 2">
    <name type="scientific">Marinithermofilum abyssi</name>
    <dbReference type="NCBI Taxonomy" id="1571185"/>
    <lineage>
        <taxon>Bacteria</taxon>
        <taxon>Bacillati</taxon>
        <taxon>Bacillota</taxon>
        <taxon>Bacilli</taxon>
        <taxon>Bacillales</taxon>
        <taxon>Thermoactinomycetaceae</taxon>
        <taxon>Marinithermofilum</taxon>
    </lineage>
</organism>
<name>A0A8J2YC86_9BACL</name>
<protein>
    <submittedName>
        <fullName evidence="1">Uncharacterized protein</fullName>
    </submittedName>
</protein>
<accession>A0A8J2YC86</accession>
<keyword evidence="2" id="KW-1185">Reference proteome</keyword>
<reference evidence="1" key="1">
    <citation type="journal article" date="2014" name="Int. J. Syst. Evol. Microbiol.">
        <title>Complete genome sequence of Corynebacterium casei LMG S-19264T (=DSM 44701T), isolated from a smear-ripened cheese.</title>
        <authorList>
            <consortium name="US DOE Joint Genome Institute (JGI-PGF)"/>
            <person name="Walter F."/>
            <person name="Albersmeier A."/>
            <person name="Kalinowski J."/>
            <person name="Ruckert C."/>
        </authorList>
    </citation>
    <scope>NUCLEOTIDE SEQUENCE</scope>
    <source>
        <strain evidence="1">CGMCC 1.15179</strain>
    </source>
</reference>
<dbReference type="Proteomes" id="UP000625210">
    <property type="component" value="Unassembled WGS sequence"/>
</dbReference>
<proteinExistence type="predicted"/>
<reference evidence="1" key="2">
    <citation type="submission" date="2020-09" db="EMBL/GenBank/DDBJ databases">
        <authorList>
            <person name="Sun Q."/>
            <person name="Zhou Y."/>
        </authorList>
    </citation>
    <scope>NUCLEOTIDE SEQUENCE</scope>
    <source>
        <strain evidence="1">CGMCC 1.15179</strain>
    </source>
</reference>
<comment type="caution">
    <text evidence="1">The sequence shown here is derived from an EMBL/GenBank/DDBJ whole genome shotgun (WGS) entry which is preliminary data.</text>
</comment>
<dbReference type="AlphaFoldDB" id="A0A8J2YC86"/>
<gene>
    <name evidence="1" type="ORF">GCM10011571_13030</name>
</gene>
<dbReference type="EMBL" id="BMHQ01000004">
    <property type="protein sequence ID" value="GGE13045.1"/>
    <property type="molecule type" value="Genomic_DNA"/>
</dbReference>
<sequence length="50" mass="5577">MPLYFAPGLRDNIGKNFVEKLSKVVECDDADRTIDGKSKPVFERGRVAGH</sequence>
<evidence type="ECO:0000313" key="1">
    <source>
        <dbReference type="EMBL" id="GGE13045.1"/>
    </source>
</evidence>
<evidence type="ECO:0000313" key="2">
    <source>
        <dbReference type="Proteomes" id="UP000625210"/>
    </source>
</evidence>